<comment type="caution">
    <text evidence="2">The sequence shown here is derived from an EMBL/GenBank/DDBJ whole genome shotgun (WGS) entry which is preliminary data.</text>
</comment>
<feature type="signal peptide" evidence="1">
    <location>
        <begin position="1"/>
        <end position="24"/>
    </location>
</feature>
<feature type="chain" id="PRO_5045846258" description="Secreted protein" evidence="1">
    <location>
        <begin position="25"/>
        <end position="89"/>
    </location>
</feature>
<accession>A0ABV0RU68</accession>
<gene>
    <name evidence="2" type="ORF">XENOCAPTIV_005761</name>
</gene>
<evidence type="ECO:0000256" key="1">
    <source>
        <dbReference type="SAM" id="SignalP"/>
    </source>
</evidence>
<organism evidence="2 3">
    <name type="scientific">Xenoophorus captivus</name>
    <dbReference type="NCBI Taxonomy" id="1517983"/>
    <lineage>
        <taxon>Eukaryota</taxon>
        <taxon>Metazoa</taxon>
        <taxon>Chordata</taxon>
        <taxon>Craniata</taxon>
        <taxon>Vertebrata</taxon>
        <taxon>Euteleostomi</taxon>
        <taxon>Actinopterygii</taxon>
        <taxon>Neopterygii</taxon>
        <taxon>Teleostei</taxon>
        <taxon>Neoteleostei</taxon>
        <taxon>Acanthomorphata</taxon>
        <taxon>Ovalentaria</taxon>
        <taxon>Atherinomorphae</taxon>
        <taxon>Cyprinodontiformes</taxon>
        <taxon>Goodeidae</taxon>
        <taxon>Xenoophorus</taxon>
    </lineage>
</organism>
<protein>
    <recommendedName>
        <fullName evidence="4">Secreted protein</fullName>
    </recommendedName>
</protein>
<keyword evidence="1" id="KW-0732">Signal</keyword>
<evidence type="ECO:0008006" key="4">
    <source>
        <dbReference type="Google" id="ProtNLM"/>
    </source>
</evidence>
<keyword evidence="3" id="KW-1185">Reference proteome</keyword>
<dbReference type="EMBL" id="JAHRIN010058978">
    <property type="protein sequence ID" value="MEQ2211544.1"/>
    <property type="molecule type" value="Genomic_DNA"/>
</dbReference>
<evidence type="ECO:0000313" key="2">
    <source>
        <dbReference type="EMBL" id="MEQ2211544.1"/>
    </source>
</evidence>
<feature type="non-terminal residue" evidence="2">
    <location>
        <position position="1"/>
    </location>
</feature>
<sequence length="89" mass="9949">RKWRPRGALALSFLASSLSPHCLLFQVMKTEWLTETFSCCFPDPGRLAQASCELTLVGPEVKFDKILKNSPPPVVFVLLLLEFRSKAVA</sequence>
<evidence type="ECO:0000313" key="3">
    <source>
        <dbReference type="Proteomes" id="UP001434883"/>
    </source>
</evidence>
<name>A0ABV0RU68_9TELE</name>
<reference evidence="2 3" key="1">
    <citation type="submission" date="2021-06" db="EMBL/GenBank/DDBJ databases">
        <authorList>
            <person name="Palmer J.M."/>
        </authorList>
    </citation>
    <scope>NUCLEOTIDE SEQUENCE [LARGE SCALE GENOMIC DNA]</scope>
    <source>
        <strain evidence="2 3">XC_2019</strain>
        <tissue evidence="2">Muscle</tissue>
    </source>
</reference>
<proteinExistence type="predicted"/>
<dbReference type="Proteomes" id="UP001434883">
    <property type="component" value="Unassembled WGS sequence"/>
</dbReference>